<dbReference type="Pfam" id="PF21089">
    <property type="entry name" value="PKS_DH_N"/>
    <property type="match status" value="1"/>
</dbReference>
<feature type="region of interest" description="N-terminal hotdog fold" evidence="9">
    <location>
        <begin position="941"/>
        <end position="1068"/>
    </location>
</feature>
<evidence type="ECO:0000259" key="12">
    <source>
        <dbReference type="PROSITE" id="PS52019"/>
    </source>
</evidence>
<feature type="domain" description="Ketosynthase family 3 (KS3)" evidence="11">
    <location>
        <begin position="34"/>
        <end position="461"/>
    </location>
</feature>
<dbReference type="SMART" id="SM00826">
    <property type="entry name" value="PKS_DH"/>
    <property type="match status" value="1"/>
</dbReference>
<proteinExistence type="predicted"/>
<dbReference type="SMART" id="SM00829">
    <property type="entry name" value="PKS_ER"/>
    <property type="match status" value="1"/>
</dbReference>
<dbReference type="PANTHER" id="PTHR43775">
    <property type="entry name" value="FATTY ACID SYNTHASE"/>
    <property type="match status" value="1"/>
</dbReference>
<evidence type="ECO:0000256" key="5">
    <source>
        <dbReference type="ARBA" id="ARBA00022679"/>
    </source>
</evidence>
<dbReference type="SUPFAM" id="SSF50129">
    <property type="entry name" value="GroES-like"/>
    <property type="match status" value="1"/>
</dbReference>
<dbReference type="SMART" id="SM00825">
    <property type="entry name" value="PKS_KS"/>
    <property type="match status" value="1"/>
</dbReference>
<dbReference type="Gene3D" id="1.10.1200.10">
    <property type="entry name" value="ACP-like"/>
    <property type="match status" value="1"/>
</dbReference>
<keyword evidence="7" id="KW-0511">Multifunctional enzyme</keyword>
<dbReference type="InterPro" id="IPR049551">
    <property type="entry name" value="PKS_DH_C"/>
</dbReference>
<dbReference type="PROSITE" id="PS50075">
    <property type="entry name" value="CARRIER"/>
    <property type="match status" value="1"/>
</dbReference>
<evidence type="ECO:0000256" key="1">
    <source>
        <dbReference type="ARBA" id="ARBA00001957"/>
    </source>
</evidence>
<dbReference type="SUPFAM" id="SSF53901">
    <property type="entry name" value="Thiolase-like"/>
    <property type="match status" value="1"/>
</dbReference>
<keyword evidence="5" id="KW-0808">Transferase</keyword>
<dbReference type="PROSITE" id="PS52019">
    <property type="entry name" value="PKS_MFAS_DH"/>
    <property type="match status" value="1"/>
</dbReference>
<reference evidence="13" key="1">
    <citation type="submission" date="2022-10" db="EMBL/GenBank/DDBJ databases">
        <title>The complete genomes of actinobacterial strains from the NBC collection.</title>
        <authorList>
            <person name="Joergensen T.S."/>
            <person name="Alvarez Arevalo M."/>
            <person name="Sterndorff E.B."/>
            <person name="Faurdal D."/>
            <person name="Vuksanovic O."/>
            <person name="Mourched A.-S."/>
            <person name="Charusanti P."/>
            <person name="Shaw S."/>
            <person name="Blin K."/>
            <person name="Weber T."/>
        </authorList>
    </citation>
    <scope>NUCLEOTIDE SEQUENCE</scope>
    <source>
        <strain evidence="13">NBC 00180</strain>
    </source>
</reference>
<evidence type="ECO:0000256" key="6">
    <source>
        <dbReference type="ARBA" id="ARBA00023194"/>
    </source>
</evidence>
<dbReference type="Pfam" id="PF00698">
    <property type="entry name" value="Acyl_transf_1"/>
    <property type="match status" value="1"/>
</dbReference>
<dbReference type="InterPro" id="IPR020806">
    <property type="entry name" value="PKS_PP-bd"/>
</dbReference>
<evidence type="ECO:0000256" key="4">
    <source>
        <dbReference type="ARBA" id="ARBA00022553"/>
    </source>
</evidence>
<dbReference type="SMART" id="SM00822">
    <property type="entry name" value="PKS_KR"/>
    <property type="match status" value="1"/>
</dbReference>
<dbReference type="SUPFAM" id="SSF51735">
    <property type="entry name" value="NAD(P)-binding Rossmann-fold domains"/>
    <property type="match status" value="3"/>
</dbReference>
<dbReference type="Pfam" id="PF08240">
    <property type="entry name" value="ADH_N"/>
    <property type="match status" value="1"/>
</dbReference>
<feature type="region of interest" description="C-terminal hotdog fold" evidence="9">
    <location>
        <begin position="1081"/>
        <end position="1227"/>
    </location>
</feature>
<evidence type="ECO:0000256" key="2">
    <source>
        <dbReference type="ARBA" id="ARBA00004792"/>
    </source>
</evidence>
<dbReference type="FunFam" id="3.90.180.10:FF:000032">
    <property type="entry name" value="Probable polyketide synthase pks1"/>
    <property type="match status" value="1"/>
</dbReference>
<feature type="active site" description="Proton acceptor; for dehydratase activity" evidence="9">
    <location>
        <position position="973"/>
    </location>
</feature>
<dbReference type="CDD" id="cd05195">
    <property type="entry name" value="enoyl_red"/>
    <property type="match status" value="1"/>
</dbReference>
<dbReference type="InterPro" id="IPR014030">
    <property type="entry name" value="Ketoacyl_synth_N"/>
</dbReference>
<evidence type="ECO:0000256" key="8">
    <source>
        <dbReference type="ARBA" id="ARBA00023315"/>
    </source>
</evidence>
<sequence length="2205" mass="231925">MSTEDDKIRQYLKQVTAELLRTRERLHEVEKRNDDPIAIIGMGCRYPGGVGSATDLWDLVERGDDTISKFPDDRHWDVEKLYDPDPEAGKSGRSYVREGGFLSEAGHFDAGFFGISPREALVMDPQQRVLLEVAWETLEAAGIDPESLRDSGTGVFVGASGHDYETLWKASKEYSPHGITGNSTSVISGRVSYCFGFEGPAVTIDTACSSSLVALHLAAQALREDECSLALAGGVTVMSTPATFVEFCGQGVTSPDARSKSFAGAANGAVWAEGAGLLLLERLSDARRHGHRVLATLRGSAVNQDGTSNGLSAPNAAAQRRVIRAALADAGLTPRDVDVVEAHGTGTALGDPIEGEALVATYGQDRPTDRPLWLGSVKSNIGHTQAAAGVAGAIKMIMAMRNGLLPQTLHVDVPTPKVAWGVGSVSLLTEPVEWPRTDGPRRAAISSFGISGTNAHVILEEPPAEYGASEERPEKAPGVADPLPLVPWLVSGRSERALRAQAERLLAFVERSDQQPDPAELAWSLATTRSSFRHRAVVLGQDRAALTAGLRHLAEGTPGAQVIEGVAAAGSLGILFTGQGSQRPGMGQQLAEAYPAFATAFDAVCEELDGHLERPLRDVLFAPAGSEESALLDRTDYAQAGLFAVEVALFRQFQSWGVRPKVLLGHSIGEISAAHVAGLWSLKEACRLVAARGRLMQALPAGGAMLSVRASEDEVMPLLAGREDRIAVAAVNSADSVVLSGDEEEVARLERLWAEEGRRTKRLTVSHAFHSPHMEPMLADFAEVVQGLDFQEPEIAVVSNLTGEVASAEELRSPRYWVDHVRRTVRFHDGLRTVHARGVDTLLELGPNGVLSALAQGGGAAGESVAVPALRKDRDEAESVVLALGALHAHGVEVNWNAVFAAAAQRGIELPTYAFQRERYWLAPTTGAADVESAGLSHAGHPLLGAALGMADSEGLVLTGRLSLRDQPWLAGHQVMGAVILPATAHVELALCAGDRVGCDLVEELTLEAPLVLPPDAAVRVQILIGSPDEAGRRSVRVFSQPESAQYAGGGRWRPHAAGFLAVRGAALPEPELVEWPPPGSEEIAGPEVYDQPESSHTYAYEGAFRGLRTVWRRKTAQGATELFAEISLPTDAAGEADRYAMHPALLDAALHAVGLGPFLQAVDDGAGSMPFSWSGVSLHAWGASALRVRIRGADGQVELTLADSDGLPVASVGSLAWRPVPLERTQLTGHSAEESLFGLDWVPAPPAAAPDSAAPWAVIGDSFEGAESFPDLASLAAAIDMGLPVPEVVLRPVAPAAEAAGEVPGQVRTALTDLTGELAAWLADERFAAARLVLLTRGAVTTSGRGPVDLTRAPLWGMARSAQAENPGRLLLVDVDDPAVPASTVRTAVATALGAGEPQLALRAGESLVPRLHPVTSDALLPVPAGERAWRLDSTAPGALDNLALLPCPEVLEDLASDEVRVEVRAAGVNFRDVLIALAMYPGRAVPGAEAAGVVREVGSAVTGLRPGDHVMGVFTGALGPVAVTDARLVAPMPQDWSFELAASVPITYLTAYYGLTDLAGMRPGESVLIHSGAGGVGIAAIQIARHLGVEVFTTASPGKWDFLRGLGLDDAHIASSRTVEFEQSFREATGGRGVDVVLNSFTGEFLDASLRLLVEGGRFIEIGKADIRDADEMATQYGITYQAFDLVASAGAPRIQEMLHELFALFREGALTAPPRRDWDIRRAKEALRHVSQAQHVGKVVLTVPRRPALAQGTVLITGGTGWLGGLMARHLVRQGAKHLVLLGRRGTDTPGAAQLVAELSAEGAEVTVATGDVVERGDVERVLAGIPAEHPLTAVIHAAGVLSDGVVASVTGEQIDTVLRPKVDGAWHLHELTRDLDLASFVCFSSAAGIFGAAGQGAYAAANSFVDALMAHRAAQGLAGTSLAWGLWAPGQDEASGGGMAGGLAAADWARMNRTGVLSLTAAQGLALWDAARESDRVLLAPVRLDLAVVAGLGESVPSLLRGMVRTSVRRSAGGRQPSAPSESPEALARRLGALPPAQRVRRLLELIRGHVAAVLGYASAEDLPVDASFRDLGFDSLTSVELRNRINGATGLQLPATLVFDQPTPAALAEHLGAEIAPNASGPAQPEAEGTATVLAELSTLESSVSALDDDELRATVRSRLRALLSGLEDAPSADAPDSDTLRSATLSELFDFVDREFGRG</sequence>
<dbReference type="InterPro" id="IPR002364">
    <property type="entry name" value="Quin_OxRdtase/zeta-crystal_CS"/>
</dbReference>
<dbReference type="Gene3D" id="3.30.70.3290">
    <property type="match status" value="1"/>
</dbReference>
<dbReference type="InterPro" id="IPR014031">
    <property type="entry name" value="Ketoacyl_synth_C"/>
</dbReference>
<dbReference type="GO" id="GO:0006633">
    <property type="term" value="P:fatty acid biosynthetic process"/>
    <property type="evidence" value="ECO:0007669"/>
    <property type="project" value="InterPro"/>
</dbReference>
<keyword evidence="8" id="KW-0012">Acyltransferase</keyword>
<evidence type="ECO:0000256" key="9">
    <source>
        <dbReference type="PROSITE-ProRule" id="PRU01363"/>
    </source>
</evidence>
<dbReference type="InterPro" id="IPR006162">
    <property type="entry name" value="Ppantetheine_attach_site"/>
</dbReference>
<dbReference type="InterPro" id="IPR032821">
    <property type="entry name" value="PKS_assoc"/>
</dbReference>
<keyword evidence="6" id="KW-0045">Antibiotic biosynthesis</keyword>
<dbReference type="InterPro" id="IPR016036">
    <property type="entry name" value="Malonyl_transacylase_ACP-bd"/>
</dbReference>
<dbReference type="GO" id="GO:0033068">
    <property type="term" value="P:macrolide biosynthetic process"/>
    <property type="evidence" value="ECO:0007669"/>
    <property type="project" value="UniProtKB-ARBA"/>
</dbReference>
<feature type="domain" description="PKS/mFAS DH" evidence="12">
    <location>
        <begin position="941"/>
        <end position="1227"/>
    </location>
</feature>
<dbReference type="SUPFAM" id="SSF47336">
    <property type="entry name" value="ACP-like"/>
    <property type="match status" value="1"/>
</dbReference>
<dbReference type="InterPro" id="IPR020841">
    <property type="entry name" value="PKS_Beta-ketoAc_synthase_dom"/>
</dbReference>
<accession>A0AAU1IBX2</accession>
<dbReference type="InterPro" id="IPR016039">
    <property type="entry name" value="Thiolase-like"/>
</dbReference>
<dbReference type="Gene3D" id="3.40.50.11460">
    <property type="match status" value="1"/>
</dbReference>
<dbReference type="InterPro" id="IPR020807">
    <property type="entry name" value="PKS_DH"/>
</dbReference>
<dbReference type="InterPro" id="IPR001227">
    <property type="entry name" value="Ac_transferase_dom_sf"/>
</dbReference>
<comment type="cofactor">
    <cofactor evidence="1">
        <name>pantetheine 4'-phosphate</name>
        <dbReference type="ChEBI" id="CHEBI:47942"/>
    </cofactor>
</comment>
<dbReference type="Pfam" id="PF00109">
    <property type="entry name" value="ketoacyl-synt"/>
    <property type="match status" value="1"/>
</dbReference>
<dbReference type="Pfam" id="PF22953">
    <property type="entry name" value="SpnB_Rossmann"/>
    <property type="match status" value="1"/>
</dbReference>
<dbReference type="InterPro" id="IPR013154">
    <property type="entry name" value="ADH-like_N"/>
</dbReference>
<dbReference type="InterPro" id="IPR014043">
    <property type="entry name" value="Acyl_transferase_dom"/>
</dbReference>
<dbReference type="SUPFAM" id="SSF55048">
    <property type="entry name" value="Probable ACP-binding domain of malonyl-CoA ACP transacylase"/>
    <property type="match status" value="1"/>
</dbReference>
<keyword evidence="3" id="KW-0596">Phosphopantetheine</keyword>
<dbReference type="Pfam" id="PF16197">
    <property type="entry name" value="KAsynt_C_assoc"/>
    <property type="match status" value="1"/>
</dbReference>
<dbReference type="PROSITE" id="PS52004">
    <property type="entry name" value="KS3_2"/>
    <property type="match status" value="1"/>
</dbReference>
<gene>
    <name evidence="13" type="ORF">OG477_43415</name>
</gene>
<feature type="active site" description="Proton donor; for dehydratase activity" evidence="9">
    <location>
        <position position="1148"/>
    </location>
</feature>
<dbReference type="FunFam" id="3.40.50.720:FF:000209">
    <property type="entry name" value="Polyketide synthase Pks12"/>
    <property type="match status" value="1"/>
</dbReference>
<dbReference type="GO" id="GO:0008270">
    <property type="term" value="F:zinc ion binding"/>
    <property type="evidence" value="ECO:0007669"/>
    <property type="project" value="InterPro"/>
</dbReference>
<organism evidence="13">
    <name type="scientific">Streptomyces sp. NBC_00180</name>
    <dbReference type="NCBI Taxonomy" id="2903632"/>
    <lineage>
        <taxon>Bacteria</taxon>
        <taxon>Bacillati</taxon>
        <taxon>Actinomycetota</taxon>
        <taxon>Actinomycetes</taxon>
        <taxon>Kitasatosporales</taxon>
        <taxon>Streptomycetaceae</taxon>
        <taxon>Streptomyces</taxon>
    </lineage>
</organism>
<dbReference type="PROSITE" id="PS00012">
    <property type="entry name" value="PHOSPHOPANTETHEINE"/>
    <property type="match status" value="1"/>
</dbReference>
<dbReference type="Gene3D" id="3.40.47.10">
    <property type="match status" value="1"/>
</dbReference>
<dbReference type="InterPro" id="IPR050091">
    <property type="entry name" value="PKS_NRPS_Biosynth_Enz"/>
</dbReference>
<dbReference type="InterPro" id="IPR020843">
    <property type="entry name" value="ER"/>
</dbReference>
<protein>
    <submittedName>
        <fullName evidence="13">SDR family NAD(P)-dependent oxidoreductase</fullName>
    </submittedName>
</protein>
<dbReference type="Pfam" id="PF08659">
    <property type="entry name" value="KR"/>
    <property type="match status" value="1"/>
</dbReference>
<keyword evidence="4" id="KW-0597">Phosphoprotein</keyword>
<dbReference type="Gene3D" id="3.40.50.720">
    <property type="entry name" value="NAD(P)-binding Rossmann-like Domain"/>
    <property type="match status" value="1"/>
</dbReference>
<dbReference type="InterPro" id="IPR049552">
    <property type="entry name" value="PKS_DH_N"/>
</dbReference>
<dbReference type="SMART" id="SM00827">
    <property type="entry name" value="PKS_AT"/>
    <property type="match status" value="1"/>
</dbReference>
<dbReference type="Gene3D" id="3.40.366.10">
    <property type="entry name" value="Malonyl-Coenzyme A Acyl Carrier Protein, domain 2"/>
    <property type="match status" value="1"/>
</dbReference>
<dbReference type="InterPro" id="IPR011032">
    <property type="entry name" value="GroES-like_sf"/>
</dbReference>
<dbReference type="PROSITE" id="PS01162">
    <property type="entry name" value="QOR_ZETA_CRYSTAL"/>
    <property type="match status" value="1"/>
</dbReference>
<name>A0AAU1IBX2_9ACTN</name>
<dbReference type="EMBL" id="CP108140">
    <property type="protein sequence ID" value="WTP91655.1"/>
    <property type="molecule type" value="Genomic_DNA"/>
</dbReference>
<evidence type="ECO:0000256" key="7">
    <source>
        <dbReference type="ARBA" id="ARBA00023268"/>
    </source>
</evidence>
<dbReference type="GO" id="GO:0031177">
    <property type="term" value="F:phosphopantetheine binding"/>
    <property type="evidence" value="ECO:0007669"/>
    <property type="project" value="InterPro"/>
</dbReference>
<evidence type="ECO:0000259" key="11">
    <source>
        <dbReference type="PROSITE" id="PS52004"/>
    </source>
</evidence>
<dbReference type="SMART" id="SM01294">
    <property type="entry name" value="PKS_PP_betabranch"/>
    <property type="match status" value="1"/>
</dbReference>
<dbReference type="PROSITE" id="PS00606">
    <property type="entry name" value="KS3_1"/>
    <property type="match status" value="1"/>
</dbReference>
<dbReference type="InterPro" id="IPR055123">
    <property type="entry name" value="SpnB-like_Rossmann"/>
</dbReference>
<dbReference type="InterPro" id="IPR057326">
    <property type="entry name" value="KR_dom"/>
</dbReference>
<dbReference type="GO" id="GO:0004315">
    <property type="term" value="F:3-oxoacyl-[acyl-carrier-protein] synthase activity"/>
    <property type="evidence" value="ECO:0007669"/>
    <property type="project" value="InterPro"/>
</dbReference>
<evidence type="ECO:0000256" key="3">
    <source>
        <dbReference type="ARBA" id="ARBA00022450"/>
    </source>
</evidence>
<dbReference type="GO" id="GO:0004312">
    <property type="term" value="F:fatty acid synthase activity"/>
    <property type="evidence" value="ECO:0007669"/>
    <property type="project" value="TreeGrafter"/>
</dbReference>
<dbReference type="Pfam" id="PF02801">
    <property type="entry name" value="Ketoacyl-synt_C"/>
    <property type="match status" value="1"/>
</dbReference>
<dbReference type="GO" id="GO:0016491">
    <property type="term" value="F:oxidoreductase activity"/>
    <property type="evidence" value="ECO:0007669"/>
    <property type="project" value="InterPro"/>
</dbReference>
<dbReference type="CDD" id="cd08956">
    <property type="entry name" value="KR_3_FAS_SDR_x"/>
    <property type="match status" value="1"/>
</dbReference>
<dbReference type="Pfam" id="PF13602">
    <property type="entry name" value="ADH_zinc_N_2"/>
    <property type="match status" value="1"/>
</dbReference>
<dbReference type="FunFam" id="1.10.1200.10:FF:000007">
    <property type="entry name" value="Probable polyketide synthase pks17"/>
    <property type="match status" value="1"/>
</dbReference>
<dbReference type="CDD" id="cd00833">
    <property type="entry name" value="PKS"/>
    <property type="match status" value="1"/>
</dbReference>
<dbReference type="InterPro" id="IPR036736">
    <property type="entry name" value="ACP-like_sf"/>
</dbReference>
<dbReference type="Pfam" id="PF14765">
    <property type="entry name" value="PS-DH"/>
    <property type="match status" value="1"/>
</dbReference>
<dbReference type="PANTHER" id="PTHR43775:SF51">
    <property type="entry name" value="INACTIVE PHENOLPHTHIOCEROL SYNTHESIS POLYKETIDE SYNTHASE TYPE I PKS1-RELATED"/>
    <property type="match status" value="1"/>
</dbReference>
<evidence type="ECO:0000313" key="13">
    <source>
        <dbReference type="EMBL" id="WTP91655.1"/>
    </source>
</evidence>
<dbReference type="InterPro" id="IPR042104">
    <property type="entry name" value="PKS_dehydratase_sf"/>
</dbReference>
<evidence type="ECO:0000259" key="10">
    <source>
        <dbReference type="PROSITE" id="PS50075"/>
    </source>
</evidence>
<dbReference type="Gene3D" id="3.90.180.10">
    <property type="entry name" value="Medium-chain alcohol dehydrogenases, catalytic domain"/>
    <property type="match status" value="1"/>
</dbReference>
<dbReference type="InterPro" id="IPR009081">
    <property type="entry name" value="PP-bd_ACP"/>
</dbReference>
<dbReference type="Pfam" id="PF08990">
    <property type="entry name" value="Docking"/>
    <property type="match status" value="1"/>
</dbReference>
<comment type="pathway">
    <text evidence="2">Antibiotic biosynthesis.</text>
</comment>
<dbReference type="InterPro" id="IPR018201">
    <property type="entry name" value="Ketoacyl_synth_AS"/>
</dbReference>
<feature type="domain" description="Carrier" evidence="10">
    <location>
        <begin position="2045"/>
        <end position="2120"/>
    </location>
</feature>
<dbReference type="SMART" id="SM00823">
    <property type="entry name" value="PKS_PP"/>
    <property type="match status" value="1"/>
</dbReference>
<dbReference type="InterPro" id="IPR015083">
    <property type="entry name" value="NorB/c/GfsB-D-like_docking"/>
</dbReference>
<dbReference type="InterPro" id="IPR036291">
    <property type="entry name" value="NAD(P)-bd_dom_sf"/>
</dbReference>
<dbReference type="FunFam" id="3.40.366.10:FF:000002">
    <property type="entry name" value="Probable polyketide synthase 2"/>
    <property type="match status" value="1"/>
</dbReference>
<dbReference type="InterPro" id="IPR013968">
    <property type="entry name" value="PKS_KR"/>
</dbReference>
<dbReference type="Gene3D" id="3.10.129.110">
    <property type="entry name" value="Polyketide synthase dehydratase"/>
    <property type="match status" value="1"/>
</dbReference>
<dbReference type="SUPFAM" id="SSF52151">
    <property type="entry name" value="FabD/lysophospholipase-like"/>
    <property type="match status" value="1"/>
</dbReference>
<dbReference type="InterPro" id="IPR049900">
    <property type="entry name" value="PKS_mFAS_DH"/>
</dbReference>
<dbReference type="InterPro" id="IPR016035">
    <property type="entry name" value="Acyl_Trfase/lysoPLipase"/>
</dbReference>
<dbReference type="FunFam" id="3.40.47.10:FF:000019">
    <property type="entry name" value="Polyketide synthase type I"/>
    <property type="match status" value="1"/>
</dbReference>
<dbReference type="Pfam" id="PF00550">
    <property type="entry name" value="PP-binding"/>
    <property type="match status" value="1"/>
</dbReference>